<dbReference type="NCBIfam" id="TIGR02532">
    <property type="entry name" value="IV_pilin_GFxxxE"/>
    <property type="match status" value="1"/>
</dbReference>
<keyword evidence="1" id="KW-0812">Transmembrane</keyword>
<dbReference type="Proteomes" id="UP001595791">
    <property type="component" value="Unassembled WGS sequence"/>
</dbReference>
<dbReference type="InterPro" id="IPR032092">
    <property type="entry name" value="PilW"/>
</dbReference>
<keyword evidence="3" id="KW-1185">Reference proteome</keyword>
<dbReference type="Pfam" id="PF16074">
    <property type="entry name" value="PilW"/>
    <property type="match status" value="1"/>
</dbReference>
<evidence type="ECO:0000313" key="3">
    <source>
        <dbReference type="Proteomes" id="UP001595791"/>
    </source>
</evidence>
<dbReference type="Pfam" id="PF07963">
    <property type="entry name" value="N_methyl"/>
    <property type="match status" value="1"/>
</dbReference>
<organism evidence="2 3">
    <name type="scientific">Chitinimonas lacunae</name>
    <dbReference type="NCBI Taxonomy" id="1963018"/>
    <lineage>
        <taxon>Bacteria</taxon>
        <taxon>Pseudomonadati</taxon>
        <taxon>Pseudomonadota</taxon>
        <taxon>Betaproteobacteria</taxon>
        <taxon>Neisseriales</taxon>
        <taxon>Chitinibacteraceae</taxon>
        <taxon>Chitinimonas</taxon>
    </lineage>
</organism>
<evidence type="ECO:0000313" key="2">
    <source>
        <dbReference type="EMBL" id="MFC4160653.1"/>
    </source>
</evidence>
<comment type="caution">
    <text evidence="2">The sequence shown here is derived from an EMBL/GenBank/DDBJ whole genome shotgun (WGS) entry which is preliminary data.</text>
</comment>
<feature type="transmembrane region" description="Helical" evidence="1">
    <location>
        <begin position="21"/>
        <end position="41"/>
    </location>
</feature>
<reference evidence="3" key="1">
    <citation type="journal article" date="2019" name="Int. J. Syst. Evol. Microbiol.">
        <title>The Global Catalogue of Microorganisms (GCM) 10K type strain sequencing project: providing services to taxonomists for standard genome sequencing and annotation.</title>
        <authorList>
            <consortium name="The Broad Institute Genomics Platform"/>
            <consortium name="The Broad Institute Genome Sequencing Center for Infectious Disease"/>
            <person name="Wu L."/>
            <person name="Ma J."/>
        </authorList>
    </citation>
    <scope>NUCLEOTIDE SEQUENCE [LARGE SCALE GENOMIC DNA]</scope>
    <source>
        <strain evidence="3">LMG 29894</strain>
    </source>
</reference>
<keyword evidence="1" id="KW-1133">Transmembrane helix</keyword>
<dbReference type="RefSeq" id="WP_378165716.1">
    <property type="nucleotide sequence ID" value="NZ_JBHSBU010000001.1"/>
</dbReference>
<keyword evidence="1" id="KW-0472">Membrane</keyword>
<proteinExistence type="predicted"/>
<sequence length="405" mass="43544">MKTTVSHFPTSPQRQAGFSMIELLVGLGISLIGMLVIYHVLTVTQGYRRTSTEVGAAQETGAVSLYYIERDLRRSGYGLQGLLWQEPDQGAMLSAAAMLLPRAYGCTVQARDSKRSSFNFRMAPALIQDGGVDANGSARPDQLTILFGSARAHAFPPTLSANVAAGNNPLRISNAMGLDNRDLIIVADLTTNTPSCELTQVGDIRPPGDAACPNITSRNQPWCVNTVAPDTANHPFARPLAKPYTGQEELTASPRTTPVLLNLGQSPANPTYSIVNPSSASGAVRSVLVMRDGLFPDRDATIAEGIVSLQAQYAFRDGSFRNTLPAATAWANVVGIRIAVVARSELLEKEAILAADPSTKRAKMVIFPGSATSDEVALSLSDQENHYRYKIYQTVVPLRSIIWNS</sequence>
<gene>
    <name evidence="2" type="ORF">ACFOW7_15035</name>
</gene>
<dbReference type="EMBL" id="JBHSBU010000001">
    <property type="protein sequence ID" value="MFC4160653.1"/>
    <property type="molecule type" value="Genomic_DNA"/>
</dbReference>
<protein>
    <submittedName>
        <fullName evidence="2">PilW family protein</fullName>
    </submittedName>
</protein>
<dbReference type="InterPro" id="IPR012902">
    <property type="entry name" value="N_methyl_site"/>
</dbReference>
<evidence type="ECO:0000256" key="1">
    <source>
        <dbReference type="SAM" id="Phobius"/>
    </source>
</evidence>
<name>A0ABV8MR40_9NEIS</name>
<accession>A0ABV8MR40</accession>